<gene>
    <name evidence="5" type="ORF">TOT_040000946</name>
</gene>
<keyword evidence="4" id="KW-0812">Transmembrane</keyword>
<dbReference type="GeneID" id="20716966"/>
<dbReference type="GO" id="GO:0016491">
    <property type="term" value="F:oxidoreductase activity"/>
    <property type="evidence" value="ECO:0007669"/>
    <property type="project" value="UniProtKB-KW"/>
</dbReference>
<evidence type="ECO:0000256" key="4">
    <source>
        <dbReference type="SAM" id="Phobius"/>
    </source>
</evidence>
<feature type="transmembrane region" description="Helical" evidence="4">
    <location>
        <begin position="27"/>
        <end position="47"/>
    </location>
</feature>
<dbReference type="STRING" id="869250.J4CDY4"/>
<dbReference type="InterPro" id="IPR002347">
    <property type="entry name" value="SDR_fam"/>
</dbReference>
<protein>
    <recommendedName>
        <fullName evidence="7">Short-chain dehydrogenase/reductase</fullName>
    </recommendedName>
</protein>
<dbReference type="Gene3D" id="3.40.50.720">
    <property type="entry name" value="NAD(P)-binding Rossmann-like Domain"/>
    <property type="match status" value="1"/>
</dbReference>
<evidence type="ECO:0000313" key="5">
    <source>
        <dbReference type="EMBL" id="BAM41947.1"/>
    </source>
</evidence>
<dbReference type="PRINTS" id="PR00081">
    <property type="entry name" value="GDHRDH"/>
</dbReference>
<dbReference type="Pfam" id="PF00106">
    <property type="entry name" value="adh_short"/>
    <property type="match status" value="1"/>
</dbReference>
<evidence type="ECO:0008006" key="7">
    <source>
        <dbReference type="Google" id="ProtNLM"/>
    </source>
</evidence>
<dbReference type="OrthoDB" id="1274115at2759"/>
<dbReference type="EMBL" id="AP011949">
    <property type="protein sequence ID" value="BAM41947.1"/>
    <property type="molecule type" value="Genomic_DNA"/>
</dbReference>
<proteinExistence type="inferred from homology"/>
<dbReference type="KEGG" id="tot:TOT_040000946"/>
<keyword evidence="4" id="KW-1133">Transmembrane helix</keyword>
<reference evidence="5 6" key="1">
    <citation type="journal article" date="2012" name="MBio">
        <title>Comparative genome analysis of three eukaryotic parasites with differing abilities to transform leukocytes reveals key mediators of Theileria-induced leukocyte transformation.</title>
        <authorList>
            <person name="Hayashida K."/>
            <person name="Hara Y."/>
            <person name="Abe T."/>
            <person name="Yamasaki C."/>
            <person name="Toyoda A."/>
            <person name="Kosuge T."/>
            <person name="Suzuki Y."/>
            <person name="Sato Y."/>
            <person name="Kawashima S."/>
            <person name="Katayama T."/>
            <person name="Wakaguri H."/>
            <person name="Inoue N."/>
            <person name="Homma K."/>
            <person name="Tada-Umezaki M."/>
            <person name="Yagi Y."/>
            <person name="Fujii Y."/>
            <person name="Habara T."/>
            <person name="Kanehisa M."/>
            <person name="Watanabe H."/>
            <person name="Ito K."/>
            <person name="Gojobori T."/>
            <person name="Sugawara H."/>
            <person name="Imanishi T."/>
            <person name="Weir W."/>
            <person name="Gardner M."/>
            <person name="Pain A."/>
            <person name="Shiels B."/>
            <person name="Hattori M."/>
            <person name="Nene V."/>
            <person name="Sugimoto C."/>
        </authorList>
    </citation>
    <scope>NUCLEOTIDE SEQUENCE [LARGE SCALE GENOMIC DNA]</scope>
    <source>
        <strain evidence="5 6">Shintoku</strain>
    </source>
</reference>
<keyword evidence="2" id="KW-0560">Oxidoreductase</keyword>
<dbReference type="SUPFAM" id="SSF51735">
    <property type="entry name" value="NAD(P)-binding Rossmann-fold domains"/>
    <property type="match status" value="1"/>
</dbReference>
<keyword evidence="6" id="KW-1185">Reference proteome</keyword>
<comment type="similarity">
    <text evidence="1 3">Belongs to the short-chain dehydrogenases/reductases (SDR) family.</text>
</comment>
<dbReference type="InterPro" id="IPR036291">
    <property type="entry name" value="NAD(P)-bd_dom_sf"/>
</dbReference>
<dbReference type="eggNOG" id="KOG1208">
    <property type="taxonomic scope" value="Eukaryota"/>
</dbReference>
<dbReference type="PANTHER" id="PTHR24320:SF148">
    <property type="entry name" value="NAD(P)-BINDING ROSSMANN-FOLD SUPERFAMILY PROTEIN"/>
    <property type="match status" value="1"/>
</dbReference>
<dbReference type="PANTHER" id="PTHR24320">
    <property type="entry name" value="RETINOL DEHYDROGENASE"/>
    <property type="match status" value="1"/>
</dbReference>
<evidence type="ECO:0000313" key="6">
    <source>
        <dbReference type="Proteomes" id="UP000003786"/>
    </source>
</evidence>
<accession>J4CDY4</accession>
<organism evidence="5 6">
    <name type="scientific">Theileria orientalis strain Shintoku</name>
    <dbReference type="NCBI Taxonomy" id="869250"/>
    <lineage>
        <taxon>Eukaryota</taxon>
        <taxon>Sar</taxon>
        <taxon>Alveolata</taxon>
        <taxon>Apicomplexa</taxon>
        <taxon>Aconoidasida</taxon>
        <taxon>Piroplasmida</taxon>
        <taxon>Theileriidae</taxon>
        <taxon>Theileria</taxon>
    </lineage>
</organism>
<dbReference type="AlphaFoldDB" id="J4CDY4"/>
<evidence type="ECO:0000256" key="1">
    <source>
        <dbReference type="ARBA" id="ARBA00006484"/>
    </source>
</evidence>
<dbReference type="RefSeq" id="XP_009692248.1">
    <property type="nucleotide sequence ID" value="XM_009693953.1"/>
</dbReference>
<evidence type="ECO:0000256" key="3">
    <source>
        <dbReference type="RuleBase" id="RU000363"/>
    </source>
</evidence>
<keyword evidence="4" id="KW-0472">Membrane</keyword>
<dbReference type="PRINTS" id="PR00080">
    <property type="entry name" value="SDRFAMILY"/>
</dbReference>
<dbReference type="Proteomes" id="UP000003786">
    <property type="component" value="Chromosome 4"/>
</dbReference>
<feature type="transmembrane region" description="Helical" evidence="4">
    <location>
        <begin position="67"/>
        <end position="91"/>
    </location>
</feature>
<evidence type="ECO:0000256" key="2">
    <source>
        <dbReference type="ARBA" id="ARBA00023002"/>
    </source>
</evidence>
<sequence>MASNVKFNRVTHRRVALLFDNVVQSALVLYFYIAYVLVKLLSVRFNVYKLARRCLFVKALGVKQSSLVLLLFLFQFSVVTCSILLFINNYLSHGATLSKFMLDNTNMKGKVALVTGGYSGIGYETVLQLLKWNCKVVICGRNKTKATNAIEKLKSTNSFDPNNLSFIEMDLDNLLSVKKAAELFEKTFDRLDFLINNAGIWSSKLTLTSFNLESQFSSNFLGHFYLTQLLLHLVKKVGGRILNVSSIAHFKYNPNTDPIFENKSTTSLNETFNNSYYGRSKLYNVWFTNALQRRLNVDAKNVVCVSLAPGVVNTPLLWPLARIHFYLVPKYVNLLVVKRPVDGAANTLFLCATDAKNLLPGGYYDNMRLAFVSKYAHDHQREEKLYNLGEELVKKLAN</sequence>
<dbReference type="VEuPathDB" id="PiroplasmaDB:TOT_040000946"/>
<name>J4CDY4_THEOR</name>
<dbReference type="OMA" id="NEVIFMM"/>